<dbReference type="RefSeq" id="WP_207363977.1">
    <property type="nucleotide sequence ID" value="NZ_JAFMYV010000003.1"/>
</dbReference>
<accession>A0A939GGM7</accession>
<reference evidence="3" key="1">
    <citation type="submission" date="2021-03" db="EMBL/GenBank/DDBJ databases">
        <title>Fibrella sp. HMF5335 genome sequencing and assembly.</title>
        <authorList>
            <person name="Kang H."/>
            <person name="Kim H."/>
            <person name="Bae S."/>
            <person name="Joh K."/>
        </authorList>
    </citation>
    <scope>NUCLEOTIDE SEQUENCE</scope>
    <source>
        <strain evidence="3">HMF5335</strain>
    </source>
</reference>
<comment type="caution">
    <text evidence="3">The sequence shown here is derived from an EMBL/GenBank/DDBJ whole genome shotgun (WGS) entry which is preliminary data.</text>
</comment>
<dbReference type="InterPro" id="IPR024478">
    <property type="entry name" value="HlyB_4HB_MCP"/>
</dbReference>
<keyword evidence="1" id="KW-1133">Transmembrane helix</keyword>
<feature type="domain" description="Chemotaxis methyl-accepting receptor HlyB-like 4HB MCP" evidence="2">
    <location>
        <begin position="9"/>
        <end position="184"/>
    </location>
</feature>
<dbReference type="AlphaFoldDB" id="A0A939GGM7"/>
<evidence type="ECO:0000256" key="1">
    <source>
        <dbReference type="SAM" id="Phobius"/>
    </source>
</evidence>
<proteinExistence type="predicted"/>
<protein>
    <submittedName>
        <fullName evidence="3">MCP four helix bundle domain-containing protein</fullName>
    </submittedName>
</protein>
<feature type="transmembrane region" description="Helical" evidence="1">
    <location>
        <begin position="190"/>
        <end position="211"/>
    </location>
</feature>
<name>A0A939GGM7_9BACT</name>
<dbReference type="Proteomes" id="UP000664034">
    <property type="component" value="Unassembled WGS sequence"/>
</dbReference>
<evidence type="ECO:0000313" key="4">
    <source>
        <dbReference type="Proteomes" id="UP000664034"/>
    </source>
</evidence>
<dbReference type="EMBL" id="JAFMYV010000003">
    <property type="protein sequence ID" value="MBO0936411.1"/>
    <property type="molecule type" value="Genomic_DNA"/>
</dbReference>
<evidence type="ECO:0000313" key="3">
    <source>
        <dbReference type="EMBL" id="MBO0936411.1"/>
    </source>
</evidence>
<evidence type="ECO:0000259" key="2">
    <source>
        <dbReference type="Pfam" id="PF12729"/>
    </source>
</evidence>
<feature type="transmembrane region" description="Helical" evidence="1">
    <location>
        <begin position="12"/>
        <end position="31"/>
    </location>
</feature>
<keyword evidence="1" id="KW-0812">Transmembrane</keyword>
<gene>
    <name evidence="3" type="ORF">J2I47_07605</name>
</gene>
<organism evidence="3 4">
    <name type="scientific">Fibrella rubiginis</name>
    <dbReference type="NCBI Taxonomy" id="2817060"/>
    <lineage>
        <taxon>Bacteria</taxon>
        <taxon>Pseudomonadati</taxon>
        <taxon>Bacteroidota</taxon>
        <taxon>Cytophagia</taxon>
        <taxon>Cytophagales</taxon>
        <taxon>Spirosomataceae</taxon>
        <taxon>Fibrella</taxon>
    </lineage>
</organism>
<keyword evidence="4" id="KW-1185">Reference proteome</keyword>
<sequence length="227" mass="25626">MKWSFIRQQKLKAAGLLFSLMLIIFFTAISLKREVRELDQTVSSLQADRLQPAVDLIYISESLHAKRLLLENQFVTESPSSSVALSRQLERHDRQIQKRINQYEKTKLTASETTWLNALKKKWKHGQNLERSIQVLLSDNQLPKARQVFYGPGTLVHKHSVQAIQTLGLIQTETGLKAVKEAHRMAAGGSLNVTLLMAISLIVGLVILGLLHKATLLNQEPPSYQLN</sequence>
<dbReference type="Pfam" id="PF12729">
    <property type="entry name" value="4HB_MCP_1"/>
    <property type="match status" value="1"/>
</dbReference>
<keyword evidence="1" id="KW-0472">Membrane</keyword>